<sequence>MTFHIHEEFRKIKKLGNNFNIRTAFKTNNTLRSILTHTKPINKEQNEKNCIYQIPCQCGKHYIGETSRPLDVRIKEHKNYVVYSETMSFQLNPTTPQINSGVHGGLVVLEPSFNGDTMATALGIPASKNIIRRHLTAELEALILPARYVIFCQMDELQSEAARVISKHNR</sequence>
<reference evidence="1 2" key="1">
    <citation type="journal article" date="2023" name="Insect Mol. Biol.">
        <title>Genome sequencing provides insights into the evolution of gene families encoding plant cell wall-degrading enzymes in longhorned beetles.</title>
        <authorList>
            <person name="Shin N.R."/>
            <person name="Okamura Y."/>
            <person name="Kirsch R."/>
            <person name="Pauchet Y."/>
        </authorList>
    </citation>
    <scope>NUCLEOTIDE SEQUENCE [LARGE SCALE GENOMIC DNA]</scope>
    <source>
        <strain evidence="1">EAD_L_NR</strain>
    </source>
</reference>
<keyword evidence="2" id="KW-1185">Reference proteome</keyword>
<comment type="caution">
    <text evidence="1">The sequence shown here is derived from an EMBL/GenBank/DDBJ whole genome shotgun (WGS) entry which is preliminary data.</text>
</comment>
<dbReference type="PANTHER" id="PTHR12776:SF1">
    <property type="entry name" value="KAZRIN"/>
    <property type="match status" value="1"/>
</dbReference>
<evidence type="ECO:0008006" key="3">
    <source>
        <dbReference type="Google" id="ProtNLM"/>
    </source>
</evidence>
<organism evidence="1 2">
    <name type="scientific">Exocentrus adspersus</name>
    <dbReference type="NCBI Taxonomy" id="1586481"/>
    <lineage>
        <taxon>Eukaryota</taxon>
        <taxon>Metazoa</taxon>
        <taxon>Ecdysozoa</taxon>
        <taxon>Arthropoda</taxon>
        <taxon>Hexapoda</taxon>
        <taxon>Insecta</taxon>
        <taxon>Pterygota</taxon>
        <taxon>Neoptera</taxon>
        <taxon>Endopterygota</taxon>
        <taxon>Coleoptera</taxon>
        <taxon>Polyphaga</taxon>
        <taxon>Cucujiformia</taxon>
        <taxon>Chrysomeloidea</taxon>
        <taxon>Cerambycidae</taxon>
        <taxon>Lamiinae</taxon>
        <taxon>Acanthocinini</taxon>
        <taxon>Exocentrus</taxon>
    </lineage>
</organism>
<proteinExistence type="predicted"/>
<dbReference type="EMBL" id="JANEYG010000431">
    <property type="protein sequence ID" value="KAJ8909715.1"/>
    <property type="molecule type" value="Genomic_DNA"/>
</dbReference>
<dbReference type="AlphaFoldDB" id="A0AAV8V6C4"/>
<protein>
    <recommendedName>
        <fullName evidence="3">GIY-YIG homing endonuclease</fullName>
    </recommendedName>
</protein>
<evidence type="ECO:0000313" key="2">
    <source>
        <dbReference type="Proteomes" id="UP001159042"/>
    </source>
</evidence>
<evidence type="ECO:0000313" key="1">
    <source>
        <dbReference type="EMBL" id="KAJ8909715.1"/>
    </source>
</evidence>
<dbReference type="PANTHER" id="PTHR12776">
    <property type="entry name" value="KAZRIN-RELATED"/>
    <property type="match status" value="1"/>
</dbReference>
<accession>A0AAV8V6C4</accession>
<dbReference type="Gene3D" id="1.10.150.50">
    <property type="entry name" value="Transcription Factor, Ets-1"/>
    <property type="match status" value="1"/>
</dbReference>
<name>A0AAV8V6C4_9CUCU</name>
<gene>
    <name evidence="1" type="ORF">NQ315_013800</name>
</gene>
<dbReference type="InterPro" id="IPR013761">
    <property type="entry name" value="SAM/pointed_sf"/>
</dbReference>
<dbReference type="Proteomes" id="UP001159042">
    <property type="component" value="Unassembled WGS sequence"/>
</dbReference>
<dbReference type="InterPro" id="IPR037614">
    <property type="entry name" value="Kazrin"/>
</dbReference>